<dbReference type="AlphaFoldDB" id="A0A5B8U810"/>
<dbReference type="InterPro" id="IPR050400">
    <property type="entry name" value="Bact_Cytoskel_RodZ"/>
</dbReference>
<accession>A0A5B8U810</accession>
<protein>
    <recommendedName>
        <fullName evidence="5">Helix-turn-helix domain-containing protein</fullName>
    </recommendedName>
</protein>
<dbReference type="InterPro" id="IPR010982">
    <property type="entry name" value="Lambda_DNA-bd_dom_sf"/>
</dbReference>
<evidence type="ECO:0008006" key="5">
    <source>
        <dbReference type="Google" id="ProtNLM"/>
    </source>
</evidence>
<evidence type="ECO:0000313" key="3">
    <source>
        <dbReference type="EMBL" id="QEC48948.1"/>
    </source>
</evidence>
<organism evidence="3 4">
    <name type="scientific">Baekduia soli</name>
    <dbReference type="NCBI Taxonomy" id="496014"/>
    <lineage>
        <taxon>Bacteria</taxon>
        <taxon>Bacillati</taxon>
        <taxon>Actinomycetota</taxon>
        <taxon>Thermoleophilia</taxon>
        <taxon>Solirubrobacterales</taxon>
        <taxon>Baekduiaceae</taxon>
        <taxon>Baekduia</taxon>
    </lineage>
</organism>
<evidence type="ECO:0000256" key="1">
    <source>
        <dbReference type="SAM" id="MobiDB-lite"/>
    </source>
</evidence>
<feature type="compositionally biased region" description="Polar residues" evidence="1">
    <location>
        <begin position="135"/>
        <end position="144"/>
    </location>
</feature>
<evidence type="ECO:0000313" key="4">
    <source>
        <dbReference type="Proteomes" id="UP000321805"/>
    </source>
</evidence>
<dbReference type="Pfam" id="PF13413">
    <property type="entry name" value="HTH_25"/>
    <property type="match status" value="1"/>
</dbReference>
<dbReference type="EMBL" id="CP042430">
    <property type="protein sequence ID" value="QEC48948.1"/>
    <property type="molecule type" value="Genomic_DNA"/>
</dbReference>
<dbReference type="PANTHER" id="PTHR34475:SF1">
    <property type="entry name" value="CYTOSKELETON PROTEIN RODZ"/>
    <property type="match status" value="1"/>
</dbReference>
<dbReference type="RefSeq" id="WP_146921053.1">
    <property type="nucleotide sequence ID" value="NZ_CP042430.1"/>
</dbReference>
<dbReference type="GO" id="GO:0003677">
    <property type="term" value="F:DNA binding"/>
    <property type="evidence" value="ECO:0007669"/>
    <property type="project" value="InterPro"/>
</dbReference>
<proteinExistence type="predicted"/>
<feature type="transmembrane region" description="Helical" evidence="2">
    <location>
        <begin position="106"/>
        <end position="126"/>
    </location>
</feature>
<gene>
    <name evidence="3" type="ORF">FSW04_16125</name>
</gene>
<dbReference type="Gene3D" id="1.10.260.40">
    <property type="entry name" value="lambda repressor-like DNA-binding domains"/>
    <property type="match status" value="1"/>
</dbReference>
<dbReference type="OrthoDB" id="5243487at2"/>
<keyword evidence="2" id="KW-1133">Transmembrane helix</keyword>
<dbReference type="PANTHER" id="PTHR34475">
    <property type="match status" value="1"/>
</dbReference>
<feature type="compositionally biased region" description="Low complexity" evidence="1">
    <location>
        <begin position="145"/>
        <end position="163"/>
    </location>
</feature>
<dbReference type="Proteomes" id="UP000321805">
    <property type="component" value="Chromosome"/>
</dbReference>
<feature type="region of interest" description="Disordered" evidence="1">
    <location>
        <begin position="80"/>
        <end position="100"/>
    </location>
</feature>
<dbReference type="KEGG" id="bsol:FSW04_16125"/>
<keyword evidence="4" id="KW-1185">Reference proteome</keyword>
<name>A0A5B8U810_9ACTN</name>
<feature type="region of interest" description="Disordered" evidence="1">
    <location>
        <begin position="134"/>
        <end position="172"/>
    </location>
</feature>
<feature type="compositionally biased region" description="Basic residues" evidence="1">
    <location>
        <begin position="90"/>
        <end position="100"/>
    </location>
</feature>
<keyword evidence="2" id="KW-0472">Membrane</keyword>
<sequence>MPEIGATLREARMRARIDISEIEAETKIRAKYLRALENEEWGLLPGPAYVRSFLRTYAEALDLDAKLLLEEYKLRHERPSDHDLMPIGPPRHRAGRQGRRREPRGIPRWVIVGVVLIALLGILYALGTMTGGSGDSTVSTPLVDTTSTTAVPRPRTTTTSSAAARRRAAETRRRRAAEAKLVRLQIVPTGPGPVFVCLQAKGAGLRIPGVSLQQGATSGTYRSSQFKLRLGNGNARLRIDGKLRGVAHASPVAYIISKGSVKRVNPSQTPSCVR</sequence>
<evidence type="ECO:0000256" key="2">
    <source>
        <dbReference type="SAM" id="Phobius"/>
    </source>
</evidence>
<keyword evidence="2" id="KW-0812">Transmembrane</keyword>
<reference evidence="3 4" key="1">
    <citation type="journal article" date="2018" name="J. Microbiol.">
        <title>Baekduia soli gen. nov., sp. nov., a novel bacterium isolated from the soil of Baekdu Mountain and proposal of a novel family name, Baekduiaceae fam. nov.</title>
        <authorList>
            <person name="An D.S."/>
            <person name="Siddiqi M.Z."/>
            <person name="Kim K.H."/>
            <person name="Yu H.S."/>
            <person name="Im W.T."/>
        </authorList>
    </citation>
    <scope>NUCLEOTIDE SEQUENCE [LARGE SCALE GENOMIC DNA]</scope>
    <source>
        <strain evidence="3 4">BR7-21</strain>
    </source>
</reference>